<evidence type="ECO:0000256" key="3">
    <source>
        <dbReference type="SAM" id="SignalP"/>
    </source>
</evidence>
<evidence type="ECO:0000259" key="4">
    <source>
        <dbReference type="Pfam" id="PF10342"/>
    </source>
</evidence>
<feature type="signal peptide" evidence="3">
    <location>
        <begin position="1"/>
        <end position="18"/>
    </location>
</feature>
<sequence length="209" mass="20972">MQFSSGIVLAALAAIANAIQFDFDGSFAPEAGVPITLNWSGAEGPVTITLKNGASGDLKTVEVITSGQTSGSFTWTPDEDLPTDTYALEITDGTDTNYTPQFELEGDGVATTASASTSASATATVTATTATVVSTTGSASNTSMTMTTSVSNTTMSTSTTASSTSSDEETATETDAAATTTPVNQNGSQRLASSLALLVGAVAAFAIFN</sequence>
<feature type="chain" id="PRO_5041982032" description="Yeast cell wall synthesis Kre9/Knh1-like N-terminal domain-containing protein" evidence="3">
    <location>
        <begin position="19"/>
        <end position="209"/>
    </location>
</feature>
<dbReference type="PANTHER" id="PTHR40633">
    <property type="entry name" value="MATRIX PROTEIN, PUTATIVE (AFU_ORTHOLOGUE AFUA_8G05410)-RELATED"/>
    <property type="match status" value="1"/>
</dbReference>
<accession>A0AAD5RGH1</accession>
<keyword evidence="6" id="KW-1185">Reference proteome</keyword>
<organism evidence="5 6">
    <name type="scientific">Zalerion maritima</name>
    <dbReference type="NCBI Taxonomy" id="339359"/>
    <lineage>
        <taxon>Eukaryota</taxon>
        <taxon>Fungi</taxon>
        <taxon>Dikarya</taxon>
        <taxon>Ascomycota</taxon>
        <taxon>Pezizomycotina</taxon>
        <taxon>Sordariomycetes</taxon>
        <taxon>Lulworthiomycetidae</taxon>
        <taxon>Lulworthiales</taxon>
        <taxon>Lulworthiaceae</taxon>
        <taxon>Zalerion</taxon>
    </lineage>
</organism>
<reference evidence="5" key="1">
    <citation type="submission" date="2022-07" db="EMBL/GenBank/DDBJ databases">
        <title>Draft genome sequence of Zalerion maritima ATCC 34329, a (micro)plastics degrading marine fungus.</title>
        <authorList>
            <person name="Paco A."/>
            <person name="Goncalves M.F.M."/>
            <person name="Rocha-Santos T.A.P."/>
            <person name="Alves A."/>
        </authorList>
    </citation>
    <scope>NUCLEOTIDE SEQUENCE</scope>
    <source>
        <strain evidence="5">ATCC 34329</strain>
    </source>
</reference>
<keyword evidence="1 3" id="KW-0732">Signal</keyword>
<gene>
    <name evidence="5" type="ORF">MKZ38_009437</name>
</gene>
<name>A0AAD5RGH1_9PEZI</name>
<feature type="domain" description="Yeast cell wall synthesis Kre9/Knh1-like N-terminal" evidence="4">
    <location>
        <begin position="31"/>
        <end position="104"/>
    </location>
</feature>
<feature type="region of interest" description="Disordered" evidence="2">
    <location>
        <begin position="138"/>
        <end position="186"/>
    </location>
</feature>
<protein>
    <recommendedName>
        <fullName evidence="4">Yeast cell wall synthesis Kre9/Knh1-like N-terminal domain-containing protein</fullName>
    </recommendedName>
</protein>
<comment type="caution">
    <text evidence="5">The sequence shown here is derived from an EMBL/GenBank/DDBJ whole genome shotgun (WGS) entry which is preliminary data.</text>
</comment>
<dbReference type="Pfam" id="PF10342">
    <property type="entry name" value="Kre9_KNH"/>
    <property type="match status" value="1"/>
</dbReference>
<proteinExistence type="predicted"/>
<dbReference type="AlphaFoldDB" id="A0AAD5RGH1"/>
<dbReference type="PANTHER" id="PTHR40633:SF1">
    <property type="entry name" value="GPI ANCHORED SERINE-THREONINE RICH PROTEIN (AFU_ORTHOLOGUE AFUA_1G03630)"/>
    <property type="match status" value="1"/>
</dbReference>
<feature type="compositionally biased region" description="Low complexity" evidence="2">
    <location>
        <begin position="138"/>
        <end position="165"/>
    </location>
</feature>
<dbReference type="Proteomes" id="UP001201980">
    <property type="component" value="Unassembled WGS sequence"/>
</dbReference>
<evidence type="ECO:0000256" key="2">
    <source>
        <dbReference type="SAM" id="MobiDB-lite"/>
    </source>
</evidence>
<dbReference type="InterPro" id="IPR018466">
    <property type="entry name" value="Kre9/Knh1-like_N"/>
</dbReference>
<evidence type="ECO:0000313" key="5">
    <source>
        <dbReference type="EMBL" id="KAJ2892714.1"/>
    </source>
</evidence>
<dbReference type="EMBL" id="JAKWBI020000738">
    <property type="protein sequence ID" value="KAJ2892714.1"/>
    <property type="molecule type" value="Genomic_DNA"/>
</dbReference>
<evidence type="ECO:0000313" key="6">
    <source>
        <dbReference type="Proteomes" id="UP001201980"/>
    </source>
</evidence>
<evidence type="ECO:0000256" key="1">
    <source>
        <dbReference type="ARBA" id="ARBA00022729"/>
    </source>
</evidence>
<dbReference type="InterPro" id="IPR052982">
    <property type="entry name" value="SRP1/TIP1-like"/>
</dbReference>